<accession>A0A0G1LM48</accession>
<evidence type="ECO:0000313" key="4">
    <source>
        <dbReference type="Proteomes" id="UP000034783"/>
    </source>
</evidence>
<dbReference type="GO" id="GO:0006281">
    <property type="term" value="P:DNA repair"/>
    <property type="evidence" value="ECO:0007669"/>
    <property type="project" value="InterPro"/>
</dbReference>
<dbReference type="GO" id="GO:0008168">
    <property type="term" value="F:methyltransferase activity"/>
    <property type="evidence" value="ECO:0007669"/>
    <property type="project" value="UniProtKB-KW"/>
</dbReference>
<evidence type="ECO:0000259" key="2">
    <source>
        <dbReference type="Pfam" id="PF01035"/>
    </source>
</evidence>
<dbReference type="CDD" id="cd06445">
    <property type="entry name" value="ATase"/>
    <property type="match status" value="1"/>
</dbReference>
<dbReference type="InterPro" id="IPR014048">
    <property type="entry name" value="MethylDNA_cys_MeTrfase_DNA-bd"/>
</dbReference>
<sequence length="135" mass="15472">MVEYTSTGAVPKLKDQVITIVSWIPSGTVVSYGQVALIAGMPRAARQVGWLLGHMAESVNVPWWRVINNSGRISIKNSDFTLLDQKVRLENEGIKVSNDCTLNIEKYRFRPNKSFYKRFQLPTTYITYLITRYQL</sequence>
<reference evidence="3 4" key="1">
    <citation type="journal article" date="2015" name="Nature">
        <title>rRNA introns, odd ribosomes, and small enigmatic genomes across a large radiation of phyla.</title>
        <authorList>
            <person name="Brown C.T."/>
            <person name="Hug L.A."/>
            <person name="Thomas B.C."/>
            <person name="Sharon I."/>
            <person name="Castelle C.J."/>
            <person name="Singh A."/>
            <person name="Wilkins M.J."/>
            <person name="Williams K.H."/>
            <person name="Banfield J.F."/>
        </authorList>
    </citation>
    <scope>NUCLEOTIDE SEQUENCE [LARGE SCALE GENOMIC DNA]</scope>
</reference>
<dbReference type="Proteomes" id="UP000034783">
    <property type="component" value="Unassembled WGS sequence"/>
</dbReference>
<feature type="domain" description="Methylated-DNA-[protein]-cysteine S-methyltransferase DNA binding" evidence="2">
    <location>
        <begin position="14"/>
        <end position="93"/>
    </location>
</feature>
<dbReference type="InterPro" id="IPR036388">
    <property type="entry name" value="WH-like_DNA-bd_sf"/>
</dbReference>
<dbReference type="InterPro" id="IPR052520">
    <property type="entry name" value="ATL_DNA_repair"/>
</dbReference>
<gene>
    <name evidence="3" type="ORF">UW65_C0011G0009</name>
</gene>
<dbReference type="PANTHER" id="PTHR42942">
    <property type="entry name" value="6-O-METHYLGUANINE DNA METHYLTRANSFERASE"/>
    <property type="match status" value="1"/>
</dbReference>
<evidence type="ECO:0000313" key="3">
    <source>
        <dbReference type="EMBL" id="KKT69827.1"/>
    </source>
</evidence>
<protein>
    <submittedName>
        <fullName evidence="3">Protein containing Methylated-DNA-[protein]-cysteine S-methyltransferase</fullName>
    </submittedName>
</protein>
<proteinExistence type="predicted"/>
<dbReference type="GO" id="GO:0032259">
    <property type="term" value="P:methylation"/>
    <property type="evidence" value="ECO:0007669"/>
    <property type="project" value="UniProtKB-KW"/>
</dbReference>
<dbReference type="AlphaFoldDB" id="A0A0G1LM48"/>
<dbReference type="InterPro" id="IPR036217">
    <property type="entry name" value="MethylDNA_cys_MeTrfase_DNAb"/>
</dbReference>
<comment type="caution">
    <text evidence="3">The sequence shown here is derived from an EMBL/GenBank/DDBJ whole genome shotgun (WGS) entry which is preliminary data.</text>
</comment>
<dbReference type="SUPFAM" id="SSF46767">
    <property type="entry name" value="Methylated DNA-protein cysteine methyltransferase, C-terminal domain"/>
    <property type="match status" value="1"/>
</dbReference>
<name>A0A0G1LM48_UNCKA</name>
<dbReference type="EMBL" id="LCJD01000011">
    <property type="protein sequence ID" value="KKT69827.1"/>
    <property type="molecule type" value="Genomic_DNA"/>
</dbReference>
<dbReference type="PANTHER" id="PTHR42942:SF1">
    <property type="entry name" value="ALKYLTRANSFERASE-LIKE PROTEIN 1"/>
    <property type="match status" value="1"/>
</dbReference>
<evidence type="ECO:0000256" key="1">
    <source>
        <dbReference type="ARBA" id="ARBA00022763"/>
    </source>
</evidence>
<keyword evidence="1" id="KW-0227">DNA damage</keyword>
<dbReference type="Pfam" id="PF01035">
    <property type="entry name" value="DNA_binding_1"/>
    <property type="match status" value="1"/>
</dbReference>
<keyword evidence="3" id="KW-0808">Transferase</keyword>
<keyword evidence="3" id="KW-0489">Methyltransferase</keyword>
<organism evidence="3 4">
    <name type="scientific">candidate division WWE3 bacterium GW2011_GWB1_44_4</name>
    <dbReference type="NCBI Taxonomy" id="1619116"/>
    <lineage>
        <taxon>Bacteria</taxon>
        <taxon>Katanobacteria</taxon>
    </lineage>
</organism>
<dbReference type="Gene3D" id="1.10.10.10">
    <property type="entry name" value="Winged helix-like DNA-binding domain superfamily/Winged helix DNA-binding domain"/>
    <property type="match status" value="1"/>
</dbReference>